<dbReference type="RefSeq" id="WP_193736036.1">
    <property type="nucleotide sequence ID" value="NZ_CP063304.1"/>
</dbReference>
<dbReference type="PIRSF" id="PIRSF002741">
    <property type="entry name" value="MppA"/>
    <property type="match status" value="1"/>
</dbReference>
<dbReference type="GO" id="GO:0043190">
    <property type="term" value="C:ATP-binding cassette (ABC) transporter complex"/>
    <property type="evidence" value="ECO:0007669"/>
    <property type="project" value="InterPro"/>
</dbReference>
<dbReference type="Gene3D" id="3.40.190.10">
    <property type="entry name" value="Periplasmic binding protein-like II"/>
    <property type="match status" value="1"/>
</dbReference>
<dbReference type="SUPFAM" id="SSF53850">
    <property type="entry name" value="Periplasmic binding protein-like II"/>
    <property type="match status" value="1"/>
</dbReference>
<evidence type="ECO:0000256" key="3">
    <source>
        <dbReference type="ARBA" id="ARBA00022729"/>
    </source>
</evidence>
<dbReference type="PANTHER" id="PTHR30290:SF9">
    <property type="entry name" value="OLIGOPEPTIDE-BINDING PROTEIN APPA"/>
    <property type="match status" value="1"/>
</dbReference>
<evidence type="ECO:0000256" key="2">
    <source>
        <dbReference type="ARBA" id="ARBA00022448"/>
    </source>
</evidence>
<dbReference type="Gene3D" id="3.90.76.10">
    <property type="entry name" value="Dipeptide-binding Protein, Domain 1"/>
    <property type="match status" value="1"/>
</dbReference>
<keyword evidence="3" id="KW-0732">Signal</keyword>
<dbReference type="GO" id="GO:1904680">
    <property type="term" value="F:peptide transmembrane transporter activity"/>
    <property type="evidence" value="ECO:0007669"/>
    <property type="project" value="TreeGrafter"/>
</dbReference>
<name>A0A7M2RH98_9FIRM</name>
<gene>
    <name evidence="5" type="ORF">INP51_01705</name>
</gene>
<evidence type="ECO:0000259" key="4">
    <source>
        <dbReference type="Pfam" id="PF00496"/>
    </source>
</evidence>
<keyword evidence="6" id="KW-1185">Reference proteome</keyword>
<keyword evidence="2" id="KW-0813">Transport</keyword>
<dbReference type="InterPro" id="IPR030678">
    <property type="entry name" value="Peptide/Ni-bd"/>
</dbReference>
<evidence type="ECO:0000313" key="6">
    <source>
        <dbReference type="Proteomes" id="UP000593601"/>
    </source>
</evidence>
<organism evidence="5 6">
    <name type="scientific">Blautia liquoris</name>
    <dbReference type="NCBI Taxonomy" id="2779518"/>
    <lineage>
        <taxon>Bacteria</taxon>
        <taxon>Bacillati</taxon>
        <taxon>Bacillota</taxon>
        <taxon>Clostridia</taxon>
        <taxon>Lachnospirales</taxon>
        <taxon>Lachnospiraceae</taxon>
        <taxon>Blautia</taxon>
    </lineage>
</organism>
<accession>A0A7M2RH98</accession>
<dbReference type="AlphaFoldDB" id="A0A7M2RH98"/>
<dbReference type="CDD" id="cd00995">
    <property type="entry name" value="PBP2_NikA_DppA_OppA_like"/>
    <property type="match status" value="1"/>
</dbReference>
<dbReference type="Gene3D" id="3.10.105.10">
    <property type="entry name" value="Dipeptide-binding Protein, Domain 3"/>
    <property type="match status" value="1"/>
</dbReference>
<dbReference type="Proteomes" id="UP000593601">
    <property type="component" value="Chromosome"/>
</dbReference>
<comment type="similarity">
    <text evidence="1">Belongs to the bacterial solute-binding protein 5 family.</text>
</comment>
<dbReference type="GO" id="GO:0015833">
    <property type="term" value="P:peptide transport"/>
    <property type="evidence" value="ECO:0007669"/>
    <property type="project" value="TreeGrafter"/>
</dbReference>
<sequence>MKKIIRLQIENPKSLDPIYGIDTVSGDIINACYDRLFHFENDHFEPLLLEEYFSNGRSIYCKLKKEVLFSNNKECTSDHVVTSLKRCITKCEKIKTYIHEDIHTTDIQRVDSHVLKINTKMQLKDFVKIFSSNATSIVNLIDYNENFFKRNTCGTGPYVFSSYKNNTLRLIKHLNWWGKEELLDEIVIISNYNYEILKRMFLEGEADIMYALPSDVGSFINKRNIRVEYFPSLDTCCFVLNQASGRLRDYELRRFICNIVNKKEIVDSIHRENIYDLNCVIPAGLGYSYNKCNGSIFDSGKMMCKTTNDDKPIKILSVNGLNDAEVMCQNLKEQLYKYGINSHICSLDFNSYCDEFDKGKFDIAFLSWAVDIVDPIGYLYDFYHSKGEVSRAIRYNNKKIDQMIESNKSNNFDSIIQKAESEHLYIWLYQGNNLKIYKNRIIKLKHSLMDGDYSFRHIRVKS</sequence>
<protein>
    <submittedName>
        <fullName evidence="5">ABC transporter substrate-binding protein</fullName>
    </submittedName>
</protein>
<dbReference type="Pfam" id="PF00496">
    <property type="entry name" value="SBP_bac_5"/>
    <property type="match status" value="1"/>
</dbReference>
<dbReference type="GO" id="GO:0042597">
    <property type="term" value="C:periplasmic space"/>
    <property type="evidence" value="ECO:0007669"/>
    <property type="project" value="UniProtKB-ARBA"/>
</dbReference>
<feature type="domain" description="Solute-binding protein family 5" evidence="4">
    <location>
        <begin position="44"/>
        <end position="387"/>
    </location>
</feature>
<dbReference type="KEGG" id="bliq:INP51_01705"/>
<reference evidence="5 6" key="1">
    <citation type="submission" date="2020-10" db="EMBL/GenBank/DDBJ databases">
        <title>Blautia liquoris sp.nov., isolated from the mud in a fermentation cellar used for the production of Chinese strong-flavoured liquor.</title>
        <authorList>
            <person name="Lu L."/>
        </authorList>
    </citation>
    <scope>NUCLEOTIDE SEQUENCE [LARGE SCALE GENOMIC DNA]</scope>
    <source>
        <strain evidence="5 6">LZLJ-3</strain>
    </source>
</reference>
<evidence type="ECO:0000256" key="1">
    <source>
        <dbReference type="ARBA" id="ARBA00005695"/>
    </source>
</evidence>
<evidence type="ECO:0000313" key="5">
    <source>
        <dbReference type="EMBL" id="QOV19716.1"/>
    </source>
</evidence>
<dbReference type="EMBL" id="CP063304">
    <property type="protein sequence ID" value="QOV19716.1"/>
    <property type="molecule type" value="Genomic_DNA"/>
</dbReference>
<dbReference type="InterPro" id="IPR000914">
    <property type="entry name" value="SBP_5_dom"/>
</dbReference>
<dbReference type="PANTHER" id="PTHR30290">
    <property type="entry name" value="PERIPLASMIC BINDING COMPONENT OF ABC TRANSPORTER"/>
    <property type="match status" value="1"/>
</dbReference>
<dbReference type="InterPro" id="IPR039424">
    <property type="entry name" value="SBP_5"/>
</dbReference>
<proteinExistence type="inferred from homology"/>